<dbReference type="GO" id="GO:0009088">
    <property type="term" value="P:threonine biosynthetic process"/>
    <property type="evidence" value="ECO:0007669"/>
    <property type="project" value="UniProtKB-UniPathway"/>
</dbReference>
<proteinExistence type="inferred from homology"/>
<feature type="active site" description="Proton donor" evidence="11">
    <location>
        <position position="208"/>
    </location>
</feature>
<comment type="pathway">
    <text evidence="2">Amino-acid biosynthesis; L-methionine biosynthesis via de novo pathway; L-homoserine from L-aspartate: step 3/3.</text>
</comment>
<feature type="binding site" evidence="12">
    <location>
        <position position="108"/>
    </location>
    <ligand>
        <name>NADPH</name>
        <dbReference type="ChEBI" id="CHEBI:57783"/>
    </ligand>
</feature>
<dbReference type="SUPFAM" id="SSF55021">
    <property type="entry name" value="ACT-like"/>
    <property type="match status" value="1"/>
</dbReference>
<dbReference type="UniPathway" id="UPA00051">
    <property type="reaction ID" value="UER00465"/>
</dbReference>
<dbReference type="NCBIfam" id="NF004976">
    <property type="entry name" value="PRK06349.1"/>
    <property type="match status" value="1"/>
</dbReference>
<keyword evidence="6" id="KW-0028">Amino-acid biosynthesis</keyword>
<evidence type="ECO:0000256" key="7">
    <source>
        <dbReference type="ARBA" id="ARBA00022697"/>
    </source>
</evidence>
<dbReference type="FunFam" id="3.30.360.10:FF:000005">
    <property type="entry name" value="Homoserine dehydrogenase"/>
    <property type="match status" value="1"/>
</dbReference>
<dbReference type="SUPFAM" id="SSF51735">
    <property type="entry name" value="NAD(P)-binding Rossmann-fold domains"/>
    <property type="match status" value="1"/>
</dbReference>
<dbReference type="InterPro" id="IPR045865">
    <property type="entry name" value="ACT-like_dom_sf"/>
</dbReference>
<evidence type="ECO:0000313" key="17">
    <source>
        <dbReference type="Proteomes" id="UP000193925"/>
    </source>
</evidence>
<dbReference type="Gene3D" id="3.30.360.10">
    <property type="entry name" value="Dihydrodipicolinate Reductase, domain 2"/>
    <property type="match status" value="1"/>
</dbReference>
<dbReference type="Proteomes" id="UP000193925">
    <property type="component" value="Chromosome AFERRI"/>
</dbReference>
<evidence type="ECO:0000256" key="13">
    <source>
        <dbReference type="RuleBase" id="RU004171"/>
    </source>
</evidence>
<evidence type="ECO:0000256" key="5">
    <source>
        <dbReference type="ARBA" id="ARBA00013376"/>
    </source>
</evidence>
<dbReference type="GO" id="GO:0050661">
    <property type="term" value="F:NADP binding"/>
    <property type="evidence" value="ECO:0007669"/>
    <property type="project" value="InterPro"/>
</dbReference>
<evidence type="ECO:0000313" key="15">
    <source>
        <dbReference type="EMBL" id="CDQ09447.1"/>
    </source>
</evidence>
<evidence type="ECO:0000256" key="4">
    <source>
        <dbReference type="ARBA" id="ARBA00013213"/>
    </source>
</evidence>
<comment type="similarity">
    <text evidence="3 13">Belongs to the homoserine dehydrogenase family.</text>
</comment>
<keyword evidence="17" id="KW-1185">Reference proteome</keyword>
<keyword evidence="9 15" id="KW-0560">Oxidoreductase</keyword>
<dbReference type="EC" id="1.1.1.3" evidence="4"/>
<comment type="pathway">
    <text evidence="1">Amino-acid biosynthesis; L-threonine biosynthesis; L-threonine from L-aspartate: step 3/5.</text>
</comment>
<evidence type="ECO:0000256" key="1">
    <source>
        <dbReference type="ARBA" id="ARBA00005056"/>
    </source>
</evidence>
<dbReference type="EMBL" id="CCCS020000023">
    <property type="protein sequence ID" value="CDQ09447.1"/>
    <property type="molecule type" value="Genomic_DNA"/>
</dbReference>
<reference evidence="15" key="2">
    <citation type="submission" date="2014-07" db="EMBL/GenBank/DDBJ databases">
        <title>Initial genome analysis of the psychrotolerant acidophile Acidithiobacillus ferrivorans CF27: insights into iron and sulfur oxidation pathways and into biofilm formation.</title>
        <authorList>
            <person name="Talla E."/>
            <person name="Hedrich S."/>
            <person name="Mangenot S."/>
            <person name="Ji B."/>
            <person name="Johnson D.B."/>
            <person name="Barbe V."/>
            <person name="Bonnefoy V."/>
        </authorList>
    </citation>
    <scope>NUCLEOTIDE SEQUENCE [LARGE SCALE GENOMIC DNA]</scope>
    <source>
        <strain evidence="15">CF27</strain>
    </source>
</reference>
<name>A0A060ULA9_9PROT</name>
<sequence>MADAMEPVRIGILGMGTVGQGTVRVLERNAEEIVRRVGRELRVVHAAVRNPARLAGLGLDARISSDPWAVVRDPEVDVVVEVMGGQEPALSLLMAAIAAGKHVVTANKALLAEHGNEIFAAAQTQGVMVAFEAAVAGAIPIIKAIREGLAGNRIQWLAGIINGTSNYILSQMFHAGWDFEQALAEAQQLGYAEADPGLDVDGGDAAHKITLMASIAFGIPVDFAHCHVEGIRALERTDVVYAAELGYRIKLLGIARRRADGVELRVHPTLIPHSHLLANVEGPFNAILVESDAAGQSLYYGRGAGGDPTASAVVADLVDVARTMTADPSNRVPHLAFQPNAMSILPLLPMAEVESAYYLRIRARNRPGVLAQVATMLAEYEISIEALVQKEAPEADSVPIVLLLHRCREGDLEQAIARIEALPVVVQPVLRLRVESLAEG</sequence>
<dbReference type="SUPFAM" id="SSF55347">
    <property type="entry name" value="Glyceraldehyde-3-phosphate dehydrogenase-like, C-terminal domain"/>
    <property type="match status" value="1"/>
</dbReference>
<evidence type="ECO:0000313" key="16">
    <source>
        <dbReference type="EMBL" id="SMH67304.1"/>
    </source>
</evidence>
<keyword evidence="7" id="KW-0791">Threonine biosynthesis</keyword>
<dbReference type="PANTHER" id="PTHR43331:SF1">
    <property type="entry name" value="HOMOSERINE DEHYDROGENASE"/>
    <property type="match status" value="1"/>
</dbReference>
<dbReference type="GO" id="GO:0004412">
    <property type="term" value="F:homoserine dehydrogenase activity"/>
    <property type="evidence" value="ECO:0007669"/>
    <property type="project" value="UniProtKB-EC"/>
</dbReference>
<dbReference type="UniPathway" id="UPA00050">
    <property type="reaction ID" value="UER00063"/>
</dbReference>
<keyword evidence="8 12" id="KW-0521">NADP</keyword>
<evidence type="ECO:0000256" key="8">
    <source>
        <dbReference type="ARBA" id="ARBA00022857"/>
    </source>
</evidence>
<dbReference type="PROSITE" id="PS51671">
    <property type="entry name" value="ACT"/>
    <property type="match status" value="1"/>
</dbReference>
<accession>A0A060ULA9</accession>
<dbReference type="InterPro" id="IPR016204">
    <property type="entry name" value="HDH"/>
</dbReference>
<organism evidence="15">
    <name type="scientific">Acidithiobacillus ferrivorans</name>
    <dbReference type="NCBI Taxonomy" id="160808"/>
    <lineage>
        <taxon>Bacteria</taxon>
        <taxon>Pseudomonadati</taxon>
        <taxon>Pseudomonadota</taxon>
        <taxon>Acidithiobacillia</taxon>
        <taxon>Acidithiobacillales</taxon>
        <taxon>Acidithiobacillaceae</taxon>
        <taxon>Acidithiobacillus</taxon>
    </lineage>
</organism>
<evidence type="ECO:0000259" key="14">
    <source>
        <dbReference type="PROSITE" id="PS51671"/>
    </source>
</evidence>
<evidence type="ECO:0000256" key="9">
    <source>
        <dbReference type="ARBA" id="ARBA00023002"/>
    </source>
</evidence>
<dbReference type="Pfam" id="PF03447">
    <property type="entry name" value="NAD_binding_3"/>
    <property type="match status" value="1"/>
</dbReference>
<feature type="binding site" evidence="12">
    <location>
        <position position="193"/>
    </location>
    <ligand>
        <name>L-homoserine</name>
        <dbReference type="ChEBI" id="CHEBI:57476"/>
    </ligand>
</feature>
<reference evidence="15" key="1">
    <citation type="submission" date="2014-03" db="EMBL/GenBank/DDBJ databases">
        <authorList>
            <person name="Genoscope - CEA"/>
        </authorList>
    </citation>
    <scope>NUCLEOTIDE SEQUENCE [LARGE SCALE GENOMIC DNA]</scope>
    <source>
        <strain evidence="15">CF27</strain>
    </source>
</reference>
<evidence type="ECO:0000256" key="3">
    <source>
        <dbReference type="ARBA" id="ARBA00006753"/>
    </source>
</evidence>
<feature type="domain" description="ACT" evidence="14">
    <location>
        <begin position="358"/>
        <end position="434"/>
    </location>
</feature>
<dbReference type="GO" id="GO:0009086">
    <property type="term" value="P:methionine biosynthetic process"/>
    <property type="evidence" value="ECO:0007669"/>
    <property type="project" value="UniProtKB-KW"/>
</dbReference>
<dbReference type="FunFam" id="3.30.70.260:FF:000030">
    <property type="entry name" value="Homoserine dehydrogenase"/>
    <property type="match status" value="1"/>
</dbReference>
<dbReference type="InterPro" id="IPR005106">
    <property type="entry name" value="Asp/hSer_DH_NAD-bd"/>
</dbReference>
<evidence type="ECO:0000256" key="10">
    <source>
        <dbReference type="ARBA" id="ARBA00023167"/>
    </source>
</evidence>
<dbReference type="Gene3D" id="3.40.50.720">
    <property type="entry name" value="NAD(P)-binding Rossmann-like Domain"/>
    <property type="match status" value="1"/>
</dbReference>
<evidence type="ECO:0000256" key="6">
    <source>
        <dbReference type="ARBA" id="ARBA00022605"/>
    </source>
</evidence>
<keyword evidence="10" id="KW-0486">Methionine biosynthesis</keyword>
<protein>
    <recommendedName>
        <fullName evidence="5">Homoserine dehydrogenase</fullName>
        <ecNumber evidence="4">1.1.1.3</ecNumber>
    </recommendedName>
</protein>
<reference evidence="16 17" key="3">
    <citation type="submission" date="2017-03" db="EMBL/GenBank/DDBJ databases">
        <authorList>
            <person name="Regsiter A."/>
            <person name="William W."/>
        </authorList>
    </citation>
    <scope>NUCLEOTIDE SEQUENCE [LARGE SCALE GENOMIC DNA]</scope>
    <source>
        <strain evidence="16">PRJEB5721</strain>
    </source>
</reference>
<gene>
    <name evidence="15" type="primary">hom</name>
    <name evidence="15" type="ORF">AFERRI_30093</name>
    <name evidence="16" type="ORF">AFERRI_50505</name>
</gene>
<evidence type="ECO:0000256" key="2">
    <source>
        <dbReference type="ARBA" id="ARBA00005062"/>
    </source>
</evidence>
<dbReference type="Gene3D" id="3.30.70.260">
    <property type="match status" value="1"/>
</dbReference>
<dbReference type="Pfam" id="PF00742">
    <property type="entry name" value="Homoserine_dh"/>
    <property type="match status" value="1"/>
</dbReference>
<dbReference type="InterPro" id="IPR019811">
    <property type="entry name" value="HDH_CS"/>
</dbReference>
<dbReference type="PIRSF" id="PIRSF000098">
    <property type="entry name" value="Homoser_dehydrog"/>
    <property type="match status" value="1"/>
</dbReference>
<dbReference type="EMBL" id="LT841305">
    <property type="protein sequence ID" value="SMH67304.1"/>
    <property type="molecule type" value="Genomic_DNA"/>
</dbReference>
<dbReference type="InterPro" id="IPR036291">
    <property type="entry name" value="NAD(P)-bd_dom_sf"/>
</dbReference>
<dbReference type="InterPro" id="IPR001342">
    <property type="entry name" value="HDH_cat"/>
</dbReference>
<evidence type="ECO:0000256" key="11">
    <source>
        <dbReference type="PIRSR" id="PIRSR000098-1"/>
    </source>
</evidence>
<dbReference type="InterPro" id="IPR002912">
    <property type="entry name" value="ACT_dom"/>
</dbReference>
<dbReference type="CDD" id="cd04881">
    <property type="entry name" value="ACT_HSDH-Hom"/>
    <property type="match status" value="1"/>
</dbReference>
<dbReference type="RefSeq" id="WP_081919291.1">
    <property type="nucleotide sequence ID" value="NZ_CCCS020000023.1"/>
</dbReference>
<dbReference type="PROSITE" id="PS01042">
    <property type="entry name" value="HOMOSER_DHGENASE"/>
    <property type="match status" value="1"/>
</dbReference>
<dbReference type="PANTHER" id="PTHR43331">
    <property type="entry name" value="HOMOSERINE DEHYDROGENASE"/>
    <property type="match status" value="1"/>
</dbReference>
<dbReference type="AlphaFoldDB" id="A0A060ULA9"/>
<dbReference type="Pfam" id="PF01842">
    <property type="entry name" value="ACT"/>
    <property type="match status" value="1"/>
</dbReference>
<evidence type="ECO:0000256" key="12">
    <source>
        <dbReference type="PIRSR" id="PIRSR000098-2"/>
    </source>
</evidence>